<proteinExistence type="predicted"/>
<organism evidence="1 2">
    <name type="scientific">Thraustotheca clavata</name>
    <dbReference type="NCBI Taxonomy" id="74557"/>
    <lineage>
        <taxon>Eukaryota</taxon>
        <taxon>Sar</taxon>
        <taxon>Stramenopiles</taxon>
        <taxon>Oomycota</taxon>
        <taxon>Saprolegniomycetes</taxon>
        <taxon>Saprolegniales</taxon>
        <taxon>Achlyaceae</taxon>
        <taxon>Thraustotheca</taxon>
    </lineage>
</organism>
<comment type="caution">
    <text evidence="1">The sequence shown here is derived from an EMBL/GenBank/DDBJ whole genome shotgun (WGS) entry which is preliminary data.</text>
</comment>
<keyword evidence="2" id="KW-1185">Reference proteome</keyword>
<sequence>MVTIESHHHYRTYGYHNYYNPALLHANYEYKCKYAFKSCPNTRSAKKNGEMHKLCEYHRRKANNVQKYYARRKRQSKCVKSTLNESENTSLELQVEPYPFVDSSQFKTQAIDYDDCCKYAFKNCPNVRSQKRTGGLHTLCEYHRQKANIIQKAYAQKKRRHLLGENMTSPACTRGLTGVEPIPFDQDTQDMDLDIDDYVDLIHLLEK</sequence>
<accession>A0A1V9ZD30</accession>
<dbReference type="OrthoDB" id="58921at2759"/>
<evidence type="ECO:0000313" key="2">
    <source>
        <dbReference type="Proteomes" id="UP000243217"/>
    </source>
</evidence>
<name>A0A1V9ZD30_9STRA</name>
<evidence type="ECO:0000313" key="1">
    <source>
        <dbReference type="EMBL" id="OQR95904.1"/>
    </source>
</evidence>
<protein>
    <submittedName>
        <fullName evidence="1">Uncharacterized protein</fullName>
    </submittedName>
</protein>
<reference evidence="1 2" key="1">
    <citation type="journal article" date="2014" name="Genome Biol. Evol.">
        <title>The secreted proteins of Achlya hypogyna and Thraustotheca clavata identify the ancestral oomycete secretome and reveal gene acquisitions by horizontal gene transfer.</title>
        <authorList>
            <person name="Misner I."/>
            <person name="Blouin N."/>
            <person name="Leonard G."/>
            <person name="Richards T.A."/>
            <person name="Lane C.E."/>
        </authorList>
    </citation>
    <scope>NUCLEOTIDE SEQUENCE [LARGE SCALE GENOMIC DNA]</scope>
    <source>
        <strain evidence="1 2">ATCC 34112</strain>
    </source>
</reference>
<dbReference type="AlphaFoldDB" id="A0A1V9ZD30"/>
<gene>
    <name evidence="1" type="ORF">THRCLA_07475</name>
</gene>
<dbReference type="Proteomes" id="UP000243217">
    <property type="component" value="Unassembled WGS sequence"/>
</dbReference>
<dbReference type="EMBL" id="JNBS01002010">
    <property type="protein sequence ID" value="OQR95904.1"/>
    <property type="molecule type" value="Genomic_DNA"/>
</dbReference>